<sequence length="387" mass="42986">MKLPASSGIRYTAGNKEFFLLESGDAPFASVPLSVRKNMTTTAFSSETSGNGEEGPAESRTAGETDTTVFDGDDGKTPRAQEYIPNRRPSSRSCLTQVDAYFDPEYDSMVLDPLKAAWADCAIMMLGGKPFISLDILDPGTSSGNPPGPRPRPTPRPDRNRRPPTYYVRSDPSGSWGPAASRNNQEEDSRQPEINPRITAELRPAITEPESRRQSDGLPSYGLTFKFTHYTIIQMKPSAIASGYFSQQQYDDRRRPVTQRPSSERQRILQEIQTCFLLKKEFMKLQGGTLRNAQPNTDVISDLISSMSGNQEVKDELIEFNENCSRGGRRATQYTSWFDCFKGKACSVSTAQESDYLDINRELDEGIPLPNEDRKAEGTSKDSSLPA</sequence>
<feature type="region of interest" description="Disordered" evidence="1">
    <location>
        <begin position="137"/>
        <end position="220"/>
    </location>
</feature>
<dbReference type="Proteomes" id="UP000678499">
    <property type="component" value="Unassembled WGS sequence"/>
</dbReference>
<evidence type="ECO:0000313" key="3">
    <source>
        <dbReference type="Proteomes" id="UP000678499"/>
    </source>
</evidence>
<accession>A0A7R9BU83</accession>
<feature type="region of interest" description="Disordered" evidence="1">
    <location>
        <begin position="42"/>
        <end position="91"/>
    </location>
</feature>
<feature type="region of interest" description="Disordered" evidence="1">
    <location>
        <begin position="362"/>
        <end position="387"/>
    </location>
</feature>
<evidence type="ECO:0000256" key="1">
    <source>
        <dbReference type="SAM" id="MobiDB-lite"/>
    </source>
</evidence>
<evidence type="ECO:0000313" key="2">
    <source>
        <dbReference type="EMBL" id="CAD7280135.1"/>
    </source>
</evidence>
<dbReference type="AlphaFoldDB" id="A0A7R9BU83"/>
<protein>
    <submittedName>
        <fullName evidence="2">Uncharacterized protein</fullName>
    </submittedName>
</protein>
<keyword evidence="3" id="KW-1185">Reference proteome</keyword>
<gene>
    <name evidence="2" type="ORF">NMOB1V02_LOCUS7798</name>
</gene>
<name>A0A7R9BU83_9CRUS</name>
<dbReference type="EMBL" id="CAJPEX010001963">
    <property type="protein sequence ID" value="CAG0920287.1"/>
    <property type="molecule type" value="Genomic_DNA"/>
</dbReference>
<organism evidence="2">
    <name type="scientific">Notodromas monacha</name>
    <dbReference type="NCBI Taxonomy" id="399045"/>
    <lineage>
        <taxon>Eukaryota</taxon>
        <taxon>Metazoa</taxon>
        <taxon>Ecdysozoa</taxon>
        <taxon>Arthropoda</taxon>
        <taxon>Crustacea</taxon>
        <taxon>Oligostraca</taxon>
        <taxon>Ostracoda</taxon>
        <taxon>Podocopa</taxon>
        <taxon>Podocopida</taxon>
        <taxon>Cypridocopina</taxon>
        <taxon>Cypridoidea</taxon>
        <taxon>Cyprididae</taxon>
        <taxon>Notodromas</taxon>
    </lineage>
</organism>
<reference evidence="2" key="1">
    <citation type="submission" date="2020-11" db="EMBL/GenBank/DDBJ databases">
        <authorList>
            <person name="Tran Van P."/>
        </authorList>
    </citation>
    <scope>NUCLEOTIDE SEQUENCE</scope>
</reference>
<feature type="compositionally biased region" description="Polar residues" evidence="1">
    <location>
        <begin position="42"/>
        <end position="51"/>
    </location>
</feature>
<proteinExistence type="predicted"/>
<dbReference type="EMBL" id="OA884000">
    <property type="protein sequence ID" value="CAD7280135.1"/>
    <property type="molecule type" value="Genomic_DNA"/>
</dbReference>
<feature type="compositionally biased region" description="Basic and acidic residues" evidence="1">
    <location>
        <begin position="371"/>
        <end position="380"/>
    </location>
</feature>